<keyword evidence="6" id="KW-1185">Reference proteome</keyword>
<dbReference type="PANTHER" id="PTHR30011">
    <property type="entry name" value="ALKANESULFONATE MONOOXYGENASE-RELATED"/>
    <property type="match status" value="1"/>
</dbReference>
<keyword evidence="1" id="KW-0285">Flavoprotein</keyword>
<evidence type="ECO:0000313" key="6">
    <source>
        <dbReference type="Proteomes" id="UP001139648"/>
    </source>
</evidence>
<keyword evidence="2" id="KW-0288">FMN</keyword>
<evidence type="ECO:0000313" key="5">
    <source>
        <dbReference type="EMBL" id="MCP2356243.1"/>
    </source>
</evidence>
<dbReference type="InterPro" id="IPR051260">
    <property type="entry name" value="Diverse_substr_monoxygenases"/>
</dbReference>
<evidence type="ECO:0000256" key="1">
    <source>
        <dbReference type="ARBA" id="ARBA00022630"/>
    </source>
</evidence>
<dbReference type="SUPFAM" id="SSF51679">
    <property type="entry name" value="Bacterial luciferase-like"/>
    <property type="match status" value="1"/>
</dbReference>
<dbReference type="Gene3D" id="3.20.20.30">
    <property type="entry name" value="Luciferase-like domain"/>
    <property type="match status" value="1"/>
</dbReference>
<evidence type="ECO:0000256" key="2">
    <source>
        <dbReference type="ARBA" id="ARBA00022643"/>
    </source>
</evidence>
<sequence length="100" mass="10871">MPVEVVAIGQGGPLFVAGTPEHVADEIARWADESGATGFNLMQYLSPGTAEDFIELVVPELQRRGRCRTSYEEPTLRERLLGRGVRRLPATHQGPRTGAG</sequence>
<keyword evidence="3" id="KW-0560">Oxidoreductase</keyword>
<gene>
    <name evidence="5" type="ORF">HD597_003263</name>
</gene>
<evidence type="ECO:0008006" key="7">
    <source>
        <dbReference type="Google" id="ProtNLM"/>
    </source>
</evidence>
<dbReference type="AlphaFoldDB" id="A0A9X2K0U1"/>
<name>A0A9X2K0U1_9ACTN</name>
<protein>
    <recommendedName>
        <fullName evidence="7">LLM class flavin-dependent oxidoreductase</fullName>
    </recommendedName>
</protein>
<dbReference type="GO" id="GO:0004497">
    <property type="term" value="F:monooxygenase activity"/>
    <property type="evidence" value="ECO:0007669"/>
    <property type="project" value="UniProtKB-KW"/>
</dbReference>
<evidence type="ECO:0000256" key="3">
    <source>
        <dbReference type="ARBA" id="ARBA00023002"/>
    </source>
</evidence>
<dbReference type="GO" id="GO:0016705">
    <property type="term" value="F:oxidoreductase activity, acting on paired donors, with incorporation or reduction of molecular oxygen"/>
    <property type="evidence" value="ECO:0007669"/>
    <property type="project" value="InterPro"/>
</dbReference>
<evidence type="ECO:0000256" key="4">
    <source>
        <dbReference type="ARBA" id="ARBA00023033"/>
    </source>
</evidence>
<dbReference type="RefSeq" id="WP_253743004.1">
    <property type="nucleotide sequence ID" value="NZ_BAABKA010000001.1"/>
</dbReference>
<dbReference type="InterPro" id="IPR036661">
    <property type="entry name" value="Luciferase-like_sf"/>
</dbReference>
<dbReference type="Proteomes" id="UP001139648">
    <property type="component" value="Unassembled WGS sequence"/>
</dbReference>
<keyword evidence="4" id="KW-0503">Monooxygenase</keyword>
<proteinExistence type="predicted"/>
<organism evidence="5 6">
    <name type="scientific">Nonomuraea thailandensis</name>
    <dbReference type="NCBI Taxonomy" id="1188745"/>
    <lineage>
        <taxon>Bacteria</taxon>
        <taxon>Bacillati</taxon>
        <taxon>Actinomycetota</taxon>
        <taxon>Actinomycetes</taxon>
        <taxon>Streptosporangiales</taxon>
        <taxon>Streptosporangiaceae</taxon>
        <taxon>Nonomuraea</taxon>
    </lineage>
</organism>
<comment type="caution">
    <text evidence="5">The sequence shown here is derived from an EMBL/GenBank/DDBJ whole genome shotgun (WGS) entry which is preliminary data.</text>
</comment>
<accession>A0A9X2K0U1</accession>
<dbReference type="EMBL" id="JAMZEB010000002">
    <property type="protein sequence ID" value="MCP2356243.1"/>
    <property type="molecule type" value="Genomic_DNA"/>
</dbReference>
<reference evidence="5" key="1">
    <citation type="submission" date="2022-06" db="EMBL/GenBank/DDBJ databases">
        <title>Sequencing the genomes of 1000 actinobacteria strains.</title>
        <authorList>
            <person name="Klenk H.-P."/>
        </authorList>
    </citation>
    <scope>NUCLEOTIDE SEQUENCE</scope>
    <source>
        <strain evidence="5">DSM 46694</strain>
    </source>
</reference>
<dbReference type="PANTHER" id="PTHR30011:SF16">
    <property type="entry name" value="C2H2 FINGER DOMAIN TRANSCRIPTION FACTOR (EUROFUNG)-RELATED"/>
    <property type="match status" value="1"/>
</dbReference>